<dbReference type="AlphaFoldDB" id="I8IYW5"/>
<protein>
    <recommendedName>
        <fullName evidence="3">WVELL protein</fullName>
    </recommendedName>
</protein>
<dbReference type="RefSeq" id="WP_007202739.1">
    <property type="nucleotide sequence ID" value="NZ_AKKV01000030.1"/>
</dbReference>
<proteinExistence type="predicted"/>
<dbReference type="OrthoDB" id="2361637at2"/>
<dbReference type="EMBL" id="AKKV01000030">
    <property type="protein sequence ID" value="EIT84671.1"/>
    <property type="molecule type" value="Genomic_DNA"/>
</dbReference>
<comment type="caution">
    <text evidence="1">The sequence shown here is derived from an EMBL/GenBank/DDBJ whole genome shotgun (WGS) entry which is preliminary data.</text>
</comment>
<reference evidence="1 2" key="1">
    <citation type="journal article" date="2012" name="J. Bacteriol.">
        <title>Genome of Bacillus macauensis ZFHKF-1, a Long-Chain-Forming Bacterium.</title>
        <authorList>
            <person name="Cai L."/>
            <person name="Zhang T."/>
        </authorList>
    </citation>
    <scope>NUCLEOTIDE SEQUENCE [LARGE SCALE GENOMIC DNA]</scope>
    <source>
        <strain evidence="1 2">ZFHKF-1</strain>
    </source>
</reference>
<evidence type="ECO:0000313" key="1">
    <source>
        <dbReference type="EMBL" id="EIT84671.1"/>
    </source>
</evidence>
<dbReference type="STRING" id="1196324.A374_13305"/>
<dbReference type="PATRIC" id="fig|1196324.3.peg.2718"/>
<evidence type="ECO:0000313" key="2">
    <source>
        <dbReference type="Proteomes" id="UP000004080"/>
    </source>
</evidence>
<name>I8IYW5_9BACL</name>
<dbReference type="Proteomes" id="UP000004080">
    <property type="component" value="Unassembled WGS sequence"/>
</dbReference>
<evidence type="ECO:0008006" key="3">
    <source>
        <dbReference type="Google" id="ProtNLM"/>
    </source>
</evidence>
<dbReference type="eggNOG" id="ENOG50330II">
    <property type="taxonomic scope" value="Bacteria"/>
</dbReference>
<dbReference type="InterPro" id="IPR026952">
    <property type="entry name" value="WVELL"/>
</dbReference>
<sequence length="80" mass="9578">MEKQFETLTRELMNRNHDLTYEEARSWIEGLWEDFETTRAKAGYGYEGKGKTEAMVIQWINSYGSKLHLYEGRFKHLTKK</sequence>
<organism evidence="1 2">
    <name type="scientific">Fictibacillus macauensis ZFHKF-1</name>
    <dbReference type="NCBI Taxonomy" id="1196324"/>
    <lineage>
        <taxon>Bacteria</taxon>
        <taxon>Bacillati</taxon>
        <taxon>Bacillota</taxon>
        <taxon>Bacilli</taxon>
        <taxon>Bacillales</taxon>
        <taxon>Fictibacillaceae</taxon>
        <taxon>Fictibacillus</taxon>
    </lineage>
</organism>
<accession>I8IYW5</accession>
<gene>
    <name evidence="1" type="ORF">A374_13305</name>
</gene>
<dbReference type="Pfam" id="PF14043">
    <property type="entry name" value="WVELL"/>
    <property type="match status" value="1"/>
</dbReference>
<keyword evidence="2" id="KW-1185">Reference proteome</keyword>